<proteinExistence type="predicted"/>
<protein>
    <submittedName>
        <fullName evidence="1">Uncharacterized protein</fullName>
    </submittedName>
</protein>
<reference evidence="1 2" key="1">
    <citation type="journal article" date="2018" name="Proc. Natl. Acad. Sci. U.S.A.">
        <title>Draft genome sequence of Camellia sinensis var. sinensis provides insights into the evolution of the tea genome and tea quality.</title>
        <authorList>
            <person name="Wei C."/>
            <person name="Yang H."/>
            <person name="Wang S."/>
            <person name="Zhao J."/>
            <person name="Liu C."/>
            <person name="Gao L."/>
            <person name="Xia E."/>
            <person name="Lu Y."/>
            <person name="Tai Y."/>
            <person name="She G."/>
            <person name="Sun J."/>
            <person name="Cao H."/>
            <person name="Tong W."/>
            <person name="Gao Q."/>
            <person name="Li Y."/>
            <person name="Deng W."/>
            <person name="Jiang X."/>
            <person name="Wang W."/>
            <person name="Chen Q."/>
            <person name="Zhang S."/>
            <person name="Li H."/>
            <person name="Wu J."/>
            <person name="Wang P."/>
            <person name="Li P."/>
            <person name="Shi C."/>
            <person name="Zheng F."/>
            <person name="Jian J."/>
            <person name="Huang B."/>
            <person name="Shan D."/>
            <person name="Shi M."/>
            <person name="Fang C."/>
            <person name="Yue Y."/>
            <person name="Li F."/>
            <person name="Li D."/>
            <person name="Wei S."/>
            <person name="Han B."/>
            <person name="Jiang C."/>
            <person name="Yin Y."/>
            <person name="Xia T."/>
            <person name="Zhang Z."/>
            <person name="Bennetzen J.L."/>
            <person name="Zhao S."/>
            <person name="Wan X."/>
        </authorList>
    </citation>
    <scope>NUCLEOTIDE SEQUENCE [LARGE SCALE GENOMIC DNA]</scope>
    <source>
        <strain evidence="2">cv. Shuchazao</strain>
        <tissue evidence="1">Leaf</tissue>
    </source>
</reference>
<evidence type="ECO:0000313" key="1">
    <source>
        <dbReference type="EMBL" id="THG04909.1"/>
    </source>
</evidence>
<dbReference type="AlphaFoldDB" id="A0A4S4DPF1"/>
<organism evidence="1 2">
    <name type="scientific">Camellia sinensis var. sinensis</name>
    <name type="common">China tea</name>
    <dbReference type="NCBI Taxonomy" id="542762"/>
    <lineage>
        <taxon>Eukaryota</taxon>
        <taxon>Viridiplantae</taxon>
        <taxon>Streptophyta</taxon>
        <taxon>Embryophyta</taxon>
        <taxon>Tracheophyta</taxon>
        <taxon>Spermatophyta</taxon>
        <taxon>Magnoliopsida</taxon>
        <taxon>eudicotyledons</taxon>
        <taxon>Gunneridae</taxon>
        <taxon>Pentapetalae</taxon>
        <taxon>asterids</taxon>
        <taxon>Ericales</taxon>
        <taxon>Theaceae</taxon>
        <taxon>Camellia</taxon>
    </lineage>
</organism>
<gene>
    <name evidence="1" type="ORF">TEA_005727</name>
</gene>
<keyword evidence="2" id="KW-1185">Reference proteome</keyword>
<evidence type="ECO:0000313" key="2">
    <source>
        <dbReference type="Proteomes" id="UP000306102"/>
    </source>
</evidence>
<name>A0A4S4DPF1_CAMSN</name>
<sequence length="208" mass="23913">MSSYIYEFNLPKFAEYYLTSYNGGYDNASTYAEPPPTCLSLLFPDLVSLPDEEGEFYHTRRGINEYLLTDQAYEGEKLLNYGGTGSWLGPYESFFDGCWGEKQFFHGYGIDAFGNSYGSGFEKVEDPYLVQEHHGGYDSYDNEMLQTGYDYNPWSWVEEDGHDYGAARAETTYSYNWDEMKLCESIFGHWPCLLKDNPETYGEQQGPA</sequence>
<accession>A0A4S4DPF1</accession>
<dbReference type="EMBL" id="SDRB02010692">
    <property type="protein sequence ID" value="THG04909.1"/>
    <property type="molecule type" value="Genomic_DNA"/>
</dbReference>
<comment type="caution">
    <text evidence="1">The sequence shown here is derived from an EMBL/GenBank/DDBJ whole genome shotgun (WGS) entry which is preliminary data.</text>
</comment>
<dbReference type="Proteomes" id="UP000306102">
    <property type="component" value="Unassembled WGS sequence"/>
</dbReference>